<evidence type="ECO:0000256" key="1">
    <source>
        <dbReference type="ARBA" id="ARBA00004167"/>
    </source>
</evidence>
<feature type="region of interest" description="Disordered" evidence="8">
    <location>
        <begin position="1"/>
        <end position="29"/>
    </location>
</feature>
<evidence type="ECO:0000256" key="4">
    <source>
        <dbReference type="ARBA" id="ARBA00022722"/>
    </source>
</evidence>
<comment type="similarity">
    <text evidence="3">Belongs to the LCL3 family.</text>
</comment>
<dbReference type="Pfam" id="PF00565">
    <property type="entry name" value="SNase"/>
    <property type="match status" value="1"/>
</dbReference>
<dbReference type="OMA" id="IYHTPGG"/>
<dbReference type="GO" id="GO:0005739">
    <property type="term" value="C:mitochondrion"/>
    <property type="evidence" value="ECO:0007669"/>
    <property type="project" value="UniProtKB-SubCell"/>
</dbReference>
<evidence type="ECO:0000313" key="12">
    <source>
        <dbReference type="Proteomes" id="UP000029665"/>
    </source>
</evidence>
<dbReference type="GO" id="GO:0004519">
    <property type="term" value="F:endonuclease activity"/>
    <property type="evidence" value="ECO:0007669"/>
    <property type="project" value="UniProtKB-KW"/>
</dbReference>
<evidence type="ECO:0000256" key="3">
    <source>
        <dbReference type="ARBA" id="ARBA00005435"/>
    </source>
</evidence>
<evidence type="ECO:0000256" key="7">
    <source>
        <dbReference type="ARBA" id="ARBA00022837"/>
    </source>
</evidence>
<keyword evidence="9" id="KW-0472">Membrane</keyword>
<keyword evidence="6" id="KW-0378">Hydrolase</keyword>
<evidence type="ECO:0000256" key="8">
    <source>
        <dbReference type="SAM" id="MobiDB-lite"/>
    </source>
</evidence>
<dbReference type="HOGENOM" id="CLU_046484_0_1_1"/>
<evidence type="ECO:0000256" key="5">
    <source>
        <dbReference type="ARBA" id="ARBA00022759"/>
    </source>
</evidence>
<evidence type="ECO:0000259" key="10">
    <source>
        <dbReference type="PROSITE" id="PS50830"/>
    </source>
</evidence>
<proteinExistence type="inferred from homology"/>
<dbReference type="OrthoDB" id="430293at2759"/>
<keyword evidence="9" id="KW-0812">Transmembrane</keyword>
<dbReference type="GO" id="GO:0016020">
    <property type="term" value="C:membrane"/>
    <property type="evidence" value="ECO:0007669"/>
    <property type="project" value="UniProtKB-SubCell"/>
</dbReference>
<dbReference type="AlphaFoldDB" id="A0A060S6V6"/>
<reference evidence="11" key="1">
    <citation type="submission" date="2014-01" db="EMBL/GenBank/DDBJ databases">
        <title>The genome of the white-rot fungus Pycnoporus cinnabarinus: a basidiomycete model with a versatile arsenal for lignocellulosic biomass breakdown.</title>
        <authorList>
            <person name="Levasseur A."/>
            <person name="Lomascolo A."/>
            <person name="Ruiz-Duenas F.J."/>
            <person name="Uzan E."/>
            <person name="Piumi F."/>
            <person name="Kues U."/>
            <person name="Ram A.F.J."/>
            <person name="Murat C."/>
            <person name="Haon M."/>
            <person name="Benoit I."/>
            <person name="Arfi Y."/>
            <person name="Chevret D."/>
            <person name="Drula E."/>
            <person name="Kwon M.J."/>
            <person name="Gouret P."/>
            <person name="Lesage-Meessen L."/>
            <person name="Lombard V."/>
            <person name="Mariette J."/>
            <person name="Noirot C."/>
            <person name="Park J."/>
            <person name="Patyshakuliyeva A."/>
            <person name="Wieneger R.A.B."/>
            <person name="Wosten H.A.B."/>
            <person name="Martin F."/>
            <person name="Coutinho P.M."/>
            <person name="de Vries R."/>
            <person name="Martinez A.T."/>
            <person name="Klopp C."/>
            <person name="Pontarotti P."/>
            <person name="Henrissat B."/>
            <person name="Record E."/>
        </authorList>
    </citation>
    <scope>NUCLEOTIDE SEQUENCE [LARGE SCALE GENOMIC DNA]</scope>
    <source>
        <strain evidence="11">BRFM137</strain>
    </source>
</reference>
<keyword evidence="4" id="KW-0540">Nuclease</keyword>
<feature type="transmembrane region" description="Helical" evidence="9">
    <location>
        <begin position="55"/>
        <end position="76"/>
    </location>
</feature>
<feature type="compositionally biased region" description="Basic and acidic residues" evidence="8">
    <location>
        <begin position="11"/>
        <end position="29"/>
    </location>
</feature>
<dbReference type="PANTHER" id="PTHR12302">
    <property type="entry name" value="EBNA2 BINDING PROTEIN P100"/>
    <property type="match status" value="1"/>
</dbReference>
<feature type="region of interest" description="Disordered" evidence="8">
    <location>
        <begin position="279"/>
        <end position="308"/>
    </location>
</feature>
<evidence type="ECO:0000256" key="6">
    <source>
        <dbReference type="ARBA" id="ARBA00022801"/>
    </source>
</evidence>
<keyword evidence="5" id="KW-0255">Endonuclease</keyword>
<comment type="subcellular location">
    <subcellularLocation>
        <location evidence="1">Membrane</location>
        <topology evidence="1">Single-pass membrane protein</topology>
    </subcellularLocation>
    <subcellularLocation>
        <location evidence="2">Mitochondrion</location>
    </subcellularLocation>
</comment>
<dbReference type="InterPro" id="IPR035437">
    <property type="entry name" value="SNase_OB-fold_sf"/>
</dbReference>
<dbReference type="STRING" id="5643.A0A060S6V6"/>
<keyword evidence="9" id="KW-1133">Transmembrane helix</keyword>
<comment type="caution">
    <text evidence="11">The sequence shown here is derived from an EMBL/GenBank/DDBJ whole genome shotgun (WGS) entry which is preliminary data.</text>
</comment>
<sequence length="320" mass="36206">MPAWLPFWHSESPEPRSSKPDKPTKSHDDLQKLTQRADDLVSTLDARAANLPPHLLIFTAFTLGGVTALAANFVYIRYIKRIPNAEWVTPDMLLKRRWIKGYVTRCFVGDADNFRLYHTPGIGWRWPLKFRRIPVGRSDLKDQTTHIRIAGVDAPETGHFGRPAQPFSGDSLTWLKSRIEGKFVYCQLVRRDQFGRIVSAVHLKPRLFPGWLATGKDLSVEMLRAGWASVYEQAGAEYGRAGLEEFLRVQQDAQLGKRGIWKHGTQGETPAEYKKRYREAAASGDPVVSEPKSRASADGSDQPPASSGWLRNFIRTIVRR</sequence>
<keyword evidence="7" id="KW-0106">Calcium</keyword>
<dbReference type="SUPFAM" id="SSF50199">
    <property type="entry name" value="Staphylococcal nuclease"/>
    <property type="match status" value="1"/>
</dbReference>
<dbReference type="EMBL" id="CCBP010000059">
    <property type="protein sequence ID" value="CDO69941.1"/>
    <property type="molecule type" value="Genomic_DNA"/>
</dbReference>
<dbReference type="PANTHER" id="PTHR12302:SF3">
    <property type="entry name" value="SERINE_THREONINE-PROTEIN KINASE 31"/>
    <property type="match status" value="1"/>
</dbReference>
<dbReference type="Proteomes" id="UP000029665">
    <property type="component" value="Unassembled WGS sequence"/>
</dbReference>
<keyword evidence="12" id="KW-1185">Reference proteome</keyword>
<dbReference type="PROSITE" id="PS50830">
    <property type="entry name" value="TNASE_3"/>
    <property type="match status" value="1"/>
</dbReference>
<evidence type="ECO:0000256" key="2">
    <source>
        <dbReference type="ARBA" id="ARBA00004173"/>
    </source>
</evidence>
<evidence type="ECO:0000256" key="9">
    <source>
        <dbReference type="SAM" id="Phobius"/>
    </source>
</evidence>
<organism evidence="11 12">
    <name type="scientific">Pycnoporus cinnabarinus</name>
    <name type="common">Cinnabar-red polypore</name>
    <name type="synonym">Trametes cinnabarina</name>
    <dbReference type="NCBI Taxonomy" id="5643"/>
    <lineage>
        <taxon>Eukaryota</taxon>
        <taxon>Fungi</taxon>
        <taxon>Dikarya</taxon>
        <taxon>Basidiomycota</taxon>
        <taxon>Agaricomycotina</taxon>
        <taxon>Agaricomycetes</taxon>
        <taxon>Polyporales</taxon>
        <taxon>Polyporaceae</taxon>
        <taxon>Trametes</taxon>
    </lineage>
</organism>
<feature type="domain" description="TNase-like" evidence="10">
    <location>
        <begin position="108"/>
        <end position="263"/>
    </location>
</feature>
<gene>
    <name evidence="11" type="ORF">BN946_scf184836.g15</name>
</gene>
<name>A0A060S6V6_PYCCI</name>
<protein>
    <recommendedName>
        <fullName evidence="10">TNase-like domain-containing protein</fullName>
    </recommendedName>
</protein>
<evidence type="ECO:0000313" key="11">
    <source>
        <dbReference type="EMBL" id="CDO69941.1"/>
    </source>
</evidence>
<dbReference type="GO" id="GO:0016787">
    <property type="term" value="F:hydrolase activity"/>
    <property type="evidence" value="ECO:0007669"/>
    <property type="project" value="UniProtKB-KW"/>
</dbReference>
<dbReference type="Gene3D" id="2.40.50.90">
    <property type="match status" value="1"/>
</dbReference>
<dbReference type="SMART" id="SM00318">
    <property type="entry name" value="SNc"/>
    <property type="match status" value="1"/>
</dbReference>
<dbReference type="InterPro" id="IPR016071">
    <property type="entry name" value="Staphylococal_nuclease_OB-fold"/>
</dbReference>
<accession>A0A060S6V6</accession>